<comment type="caution">
    <text evidence="1">The sequence shown here is derived from an EMBL/GenBank/DDBJ whole genome shotgun (WGS) entry which is preliminary data.</text>
</comment>
<sequence length="64" mass="7302">MECIMKESGGNEYKLPHMGKAKLRTEGSYRRVFHVIARFTLVLLPSSRRQVGLSCSRDNISMSK</sequence>
<keyword evidence="2" id="KW-1185">Reference proteome</keyword>
<reference evidence="1" key="1">
    <citation type="submission" date="2021-01" db="EMBL/GenBank/DDBJ databases">
        <title>Phytophthora aleatoria, a newly-described species from Pinus radiata is distinct from Phytophthora cactorum isolates based on comparative genomics.</title>
        <authorList>
            <person name="Mcdougal R."/>
            <person name="Panda P."/>
            <person name="Williams N."/>
            <person name="Studholme D.J."/>
        </authorList>
    </citation>
    <scope>NUCLEOTIDE SEQUENCE</scope>
    <source>
        <strain evidence="1">NZFS 4037</strain>
    </source>
</reference>
<protein>
    <submittedName>
        <fullName evidence="1">Uncharacterized protein</fullName>
    </submittedName>
</protein>
<proteinExistence type="predicted"/>
<accession>A0A8J5I6F4</accession>
<evidence type="ECO:0000313" key="1">
    <source>
        <dbReference type="EMBL" id="KAG6948415.1"/>
    </source>
</evidence>
<gene>
    <name evidence="1" type="ORF">JG688_00015103</name>
</gene>
<organism evidence="1 2">
    <name type="scientific">Phytophthora aleatoria</name>
    <dbReference type="NCBI Taxonomy" id="2496075"/>
    <lineage>
        <taxon>Eukaryota</taxon>
        <taxon>Sar</taxon>
        <taxon>Stramenopiles</taxon>
        <taxon>Oomycota</taxon>
        <taxon>Peronosporomycetes</taxon>
        <taxon>Peronosporales</taxon>
        <taxon>Peronosporaceae</taxon>
        <taxon>Phytophthora</taxon>
    </lineage>
</organism>
<dbReference type="EMBL" id="JAENGY010001563">
    <property type="protein sequence ID" value="KAG6948415.1"/>
    <property type="molecule type" value="Genomic_DNA"/>
</dbReference>
<evidence type="ECO:0000313" key="2">
    <source>
        <dbReference type="Proteomes" id="UP000709295"/>
    </source>
</evidence>
<dbReference type="Proteomes" id="UP000709295">
    <property type="component" value="Unassembled WGS sequence"/>
</dbReference>
<name>A0A8J5I6F4_9STRA</name>
<dbReference type="AlphaFoldDB" id="A0A8J5I6F4"/>